<keyword evidence="1" id="KW-0472">Membrane</keyword>
<dbReference type="OrthoDB" id="5457135at2"/>
<organism evidence="2 3">
    <name type="scientific">Zemynaea arenosa</name>
    <dbReference type="NCBI Taxonomy" id="2561931"/>
    <lineage>
        <taxon>Bacteria</taxon>
        <taxon>Pseudomonadati</taxon>
        <taxon>Pseudomonadota</taxon>
        <taxon>Betaproteobacteria</taxon>
        <taxon>Burkholderiales</taxon>
        <taxon>Oxalobacteraceae</taxon>
        <taxon>Telluria group</taxon>
        <taxon>Zemynaea</taxon>
    </lineage>
</organism>
<evidence type="ECO:0000313" key="3">
    <source>
        <dbReference type="Proteomes" id="UP000298438"/>
    </source>
</evidence>
<keyword evidence="1" id="KW-1133">Transmembrane helix</keyword>
<keyword evidence="1" id="KW-0812">Transmembrane</keyword>
<dbReference type="Proteomes" id="UP000298438">
    <property type="component" value="Unassembled WGS sequence"/>
</dbReference>
<comment type="caution">
    <text evidence="2">The sequence shown here is derived from an EMBL/GenBank/DDBJ whole genome shotgun (WGS) entry which is preliminary data.</text>
</comment>
<sequence length="147" mass="15419">MHEAMKALPTGSANGALMLGAALSALAALLHVAIIFGGPSWYRFFHAGPRLTAAAAAGRLWPHAVTFGIASVLVLWSAYALSGAGVIVPLPLTRAALYAITTIYLLRGLLPVPAMLLAGRRVTGFWLWSSLVCLIYGAAHLVGVLRM</sequence>
<feature type="transmembrane region" description="Helical" evidence="1">
    <location>
        <begin position="125"/>
        <end position="145"/>
    </location>
</feature>
<protein>
    <submittedName>
        <fullName evidence="2">Uncharacterized protein</fullName>
    </submittedName>
</protein>
<evidence type="ECO:0000313" key="2">
    <source>
        <dbReference type="EMBL" id="TFW18385.1"/>
    </source>
</evidence>
<reference evidence="2 3" key="1">
    <citation type="submission" date="2019-03" db="EMBL/GenBank/DDBJ databases">
        <title>Draft Genome Sequence of Massilia arenosa sp. nov., a Novel Massilia Species Isolated from a Sandy-loam Maize Soil.</title>
        <authorList>
            <person name="Raths R."/>
            <person name="Peta V."/>
            <person name="Bucking H."/>
        </authorList>
    </citation>
    <scope>NUCLEOTIDE SEQUENCE [LARGE SCALE GENOMIC DNA]</scope>
    <source>
        <strain evidence="2 3">MC02</strain>
    </source>
</reference>
<keyword evidence="3" id="KW-1185">Reference proteome</keyword>
<gene>
    <name evidence="2" type="ORF">E4L96_13225</name>
</gene>
<dbReference type="RefSeq" id="WP_135207700.1">
    <property type="nucleotide sequence ID" value="NZ_SPVF01000162.1"/>
</dbReference>
<feature type="transmembrane region" description="Helical" evidence="1">
    <location>
        <begin position="95"/>
        <end position="119"/>
    </location>
</feature>
<name>A0A4Y9S9D8_9BURK</name>
<accession>A0A4Y9S9D8</accession>
<proteinExistence type="predicted"/>
<feature type="transmembrane region" description="Helical" evidence="1">
    <location>
        <begin position="61"/>
        <end position="88"/>
    </location>
</feature>
<dbReference type="EMBL" id="SPVF01000162">
    <property type="protein sequence ID" value="TFW18385.1"/>
    <property type="molecule type" value="Genomic_DNA"/>
</dbReference>
<dbReference type="AlphaFoldDB" id="A0A4Y9S9D8"/>
<evidence type="ECO:0000256" key="1">
    <source>
        <dbReference type="SAM" id="Phobius"/>
    </source>
</evidence>